<dbReference type="PANTHER" id="PTHR36925:SF1">
    <property type="entry name" value="COBALT-PRECORRIN-6A REDUCTASE"/>
    <property type="match status" value="1"/>
</dbReference>
<keyword evidence="5" id="KW-1185">Reference proteome</keyword>
<dbReference type="PROSITE" id="PS51014">
    <property type="entry name" value="COBK_CBIJ"/>
    <property type="match status" value="1"/>
</dbReference>
<dbReference type="NCBIfam" id="NF005968">
    <property type="entry name" value="PRK08057.1-2"/>
    <property type="match status" value="1"/>
</dbReference>
<dbReference type="Pfam" id="PF02571">
    <property type="entry name" value="CbiJ"/>
    <property type="match status" value="1"/>
</dbReference>
<reference evidence="4 5" key="1">
    <citation type="journal article" date="2020" name="Microorganisms">
        <title>Osmotic Adaptation and Compatible Solute Biosynthesis of Phototrophic Bacteria as Revealed from Genome Analyses.</title>
        <authorList>
            <person name="Imhoff J.F."/>
            <person name="Rahn T."/>
            <person name="Kunzel S."/>
            <person name="Keller A."/>
            <person name="Neulinger S.C."/>
        </authorList>
    </citation>
    <scope>NUCLEOTIDE SEQUENCE [LARGE SCALE GENOMIC DNA]</scope>
    <source>
        <strain evidence="4 5">DSM 6210</strain>
    </source>
</reference>
<evidence type="ECO:0000256" key="1">
    <source>
        <dbReference type="ARBA" id="ARBA00004953"/>
    </source>
</evidence>
<evidence type="ECO:0000313" key="5">
    <source>
        <dbReference type="Proteomes" id="UP000748752"/>
    </source>
</evidence>
<evidence type="ECO:0000313" key="4">
    <source>
        <dbReference type="EMBL" id="MBK1633062.1"/>
    </source>
</evidence>
<dbReference type="InterPro" id="IPR003723">
    <property type="entry name" value="Precorrin-6x_reduct"/>
</dbReference>
<organism evidence="4 5">
    <name type="scientific">Thiohalocapsa halophila</name>
    <dbReference type="NCBI Taxonomy" id="69359"/>
    <lineage>
        <taxon>Bacteria</taxon>
        <taxon>Pseudomonadati</taxon>
        <taxon>Pseudomonadota</taxon>
        <taxon>Gammaproteobacteria</taxon>
        <taxon>Chromatiales</taxon>
        <taxon>Chromatiaceae</taxon>
        <taxon>Thiohalocapsa</taxon>
    </lineage>
</organism>
<keyword evidence="3" id="KW-0560">Oxidoreductase</keyword>
<accession>A0ABS1CMB1</accession>
<dbReference type="RefSeq" id="WP_200241021.1">
    <property type="nucleotide sequence ID" value="NZ_NRRV01000066.1"/>
</dbReference>
<proteinExistence type="predicted"/>
<comment type="caution">
    <text evidence="4">The sequence shown here is derived from an EMBL/GenBank/DDBJ whole genome shotgun (WGS) entry which is preliminary data.</text>
</comment>
<gene>
    <name evidence="4" type="ORF">CKO31_20355</name>
</gene>
<keyword evidence="2" id="KW-0169">Cobalamin biosynthesis</keyword>
<dbReference type="NCBIfam" id="TIGR00715">
    <property type="entry name" value="precor6x_red"/>
    <property type="match status" value="1"/>
</dbReference>
<evidence type="ECO:0000256" key="3">
    <source>
        <dbReference type="ARBA" id="ARBA00023002"/>
    </source>
</evidence>
<sequence>MRRASPATILILGGTSEGYALAEALAPQPSLRVVTSLAGRTPQPRRPVGELRSGGFGGADGLAAYLAGERVAAVIDATHPFAATMGAHAAQACAQLGVPLLRLERPAWTPEPGDRWEQVSDWYGAVFALRMLGVRRVLLALGRRELSPFAMLDDVWFLVRCVSRPDPLPAFAHAELLLDRGPFELDGERALLARHGIDCIVCKNSGGAASAAKLQAARERGIPVVMRERPPRPALPTAPDVAAAVQWLREALGAGAGSGNAD</sequence>
<name>A0ABS1CMB1_9GAMM</name>
<dbReference type="EMBL" id="NRRV01000066">
    <property type="protein sequence ID" value="MBK1633062.1"/>
    <property type="molecule type" value="Genomic_DNA"/>
</dbReference>
<dbReference type="Proteomes" id="UP000748752">
    <property type="component" value="Unassembled WGS sequence"/>
</dbReference>
<protein>
    <submittedName>
        <fullName evidence="4">Cobalt-precorrin-6A reductase</fullName>
    </submittedName>
</protein>
<evidence type="ECO:0000256" key="2">
    <source>
        <dbReference type="ARBA" id="ARBA00022573"/>
    </source>
</evidence>
<comment type="pathway">
    <text evidence="1">Cofactor biosynthesis; adenosylcobalamin biosynthesis.</text>
</comment>
<dbReference type="PANTHER" id="PTHR36925">
    <property type="entry name" value="COBALT-PRECORRIN-6A REDUCTASE"/>
    <property type="match status" value="1"/>
</dbReference>